<gene>
    <name evidence="3" type="ORF">BMF94_2478</name>
</gene>
<comment type="caution">
    <text evidence="3">The sequence shown here is derived from an EMBL/GenBank/DDBJ whole genome shotgun (WGS) entry which is preliminary data.</text>
</comment>
<name>A0A2S5BCH0_9BASI</name>
<organism evidence="3 4">
    <name type="scientific">Rhodotorula taiwanensis</name>
    <dbReference type="NCBI Taxonomy" id="741276"/>
    <lineage>
        <taxon>Eukaryota</taxon>
        <taxon>Fungi</taxon>
        <taxon>Dikarya</taxon>
        <taxon>Basidiomycota</taxon>
        <taxon>Pucciniomycotina</taxon>
        <taxon>Microbotryomycetes</taxon>
        <taxon>Sporidiobolales</taxon>
        <taxon>Sporidiobolaceae</taxon>
        <taxon>Rhodotorula</taxon>
    </lineage>
</organism>
<dbReference type="OrthoDB" id="16547at2759"/>
<protein>
    <recommendedName>
        <fullName evidence="2">HD/PDEase domain-containing protein</fullName>
    </recommendedName>
</protein>
<dbReference type="SUPFAM" id="SSF109604">
    <property type="entry name" value="HD-domain/PDEase-like"/>
    <property type="match status" value="1"/>
</dbReference>
<feature type="region of interest" description="Disordered" evidence="1">
    <location>
        <begin position="177"/>
        <end position="198"/>
    </location>
</feature>
<evidence type="ECO:0000259" key="2">
    <source>
        <dbReference type="SMART" id="SM00471"/>
    </source>
</evidence>
<evidence type="ECO:0000256" key="1">
    <source>
        <dbReference type="SAM" id="MobiDB-lite"/>
    </source>
</evidence>
<feature type="domain" description="HD/PDEase" evidence="2">
    <location>
        <begin position="26"/>
        <end position="161"/>
    </location>
</feature>
<evidence type="ECO:0000313" key="3">
    <source>
        <dbReference type="EMBL" id="POY74479.1"/>
    </source>
</evidence>
<dbReference type="PANTHER" id="PTHR33594">
    <property type="entry name" value="SUPERFAMILY HYDROLASE, PUTATIVE (AFU_ORTHOLOGUE AFUA_1G03035)-RELATED"/>
    <property type="match status" value="1"/>
</dbReference>
<dbReference type="CDD" id="cd00077">
    <property type="entry name" value="HDc"/>
    <property type="match status" value="1"/>
</dbReference>
<dbReference type="STRING" id="741276.A0A2S5BCH0"/>
<reference evidence="3 4" key="1">
    <citation type="journal article" date="2018" name="Front. Microbiol.">
        <title>Prospects for Fungal Bioremediation of Acidic Radioactive Waste Sites: Characterization and Genome Sequence of Rhodotorula taiwanensis MD1149.</title>
        <authorList>
            <person name="Tkavc R."/>
            <person name="Matrosova V.Y."/>
            <person name="Grichenko O.E."/>
            <person name="Gostincar C."/>
            <person name="Volpe R.P."/>
            <person name="Klimenkova P."/>
            <person name="Gaidamakova E.K."/>
            <person name="Zhou C.E."/>
            <person name="Stewart B.J."/>
            <person name="Lyman M.G."/>
            <person name="Malfatti S.A."/>
            <person name="Rubinfeld B."/>
            <person name="Courtot M."/>
            <person name="Singh J."/>
            <person name="Dalgard C.L."/>
            <person name="Hamilton T."/>
            <person name="Frey K.G."/>
            <person name="Gunde-Cimerman N."/>
            <person name="Dugan L."/>
            <person name="Daly M.J."/>
        </authorList>
    </citation>
    <scope>NUCLEOTIDE SEQUENCE [LARGE SCALE GENOMIC DNA]</scope>
    <source>
        <strain evidence="3 4">MD1149</strain>
    </source>
</reference>
<dbReference type="AlphaFoldDB" id="A0A2S5BCH0"/>
<feature type="compositionally biased region" description="Low complexity" evidence="1">
    <location>
        <begin position="179"/>
        <end position="197"/>
    </location>
</feature>
<dbReference type="Pfam" id="PF01966">
    <property type="entry name" value="HD"/>
    <property type="match status" value="1"/>
</dbReference>
<dbReference type="InterPro" id="IPR003607">
    <property type="entry name" value="HD/PDEase_dom"/>
</dbReference>
<keyword evidence="4" id="KW-1185">Reference proteome</keyword>
<proteinExistence type="predicted"/>
<dbReference type="SMART" id="SM00471">
    <property type="entry name" value="HDc"/>
    <property type="match status" value="1"/>
</dbReference>
<dbReference type="InterPro" id="IPR006674">
    <property type="entry name" value="HD_domain"/>
</dbReference>
<dbReference type="EMBL" id="PJQD01000024">
    <property type="protein sequence ID" value="POY74479.1"/>
    <property type="molecule type" value="Genomic_DNA"/>
</dbReference>
<evidence type="ECO:0000313" key="4">
    <source>
        <dbReference type="Proteomes" id="UP000237144"/>
    </source>
</evidence>
<dbReference type="Gene3D" id="1.10.3210.50">
    <property type="match status" value="1"/>
</dbReference>
<accession>A0A2S5BCH0</accession>
<dbReference type="Proteomes" id="UP000237144">
    <property type="component" value="Unassembled WGS sequence"/>
</dbReference>
<dbReference type="PANTHER" id="PTHR33594:SF1">
    <property type="entry name" value="HD_PDEASE DOMAIN-CONTAINING PROTEIN"/>
    <property type="match status" value="1"/>
</dbReference>
<sequence>MAYDPREAAVILAAENRARDHHEQYDPSHDFWHVDRVRRLSLSIAHHSTSSAPLHRIDLLVVELAALFHDLIDAKYLPKGSEATDAEGTLEPFWREHGAVVAEDRRRLVEQIVDNVSFSKEVKRIKAGGQTEWHLSCPELHCVQDADKLDAIGAFGIMRCAAYSAIANRPLFIPPTPPTTDASATASSEASPAGSSALDHFDDKLFKLEGMMKTERGKELARRRTETMRQFVDDAKREWQEAVGADVLV</sequence>